<dbReference type="InterPro" id="IPR044211">
    <property type="entry name" value="PPH_chloroplastic"/>
</dbReference>
<protein>
    <recommendedName>
        <fullName evidence="3">AB hydrolase-1 domain-containing protein</fullName>
    </recommendedName>
</protein>
<evidence type="ECO:0000313" key="1">
    <source>
        <dbReference type="EMBL" id="KAK8997903.1"/>
    </source>
</evidence>
<accession>A0ABR2QB44</accession>
<comment type="caution">
    <text evidence="1">The sequence shown here is derived from an EMBL/GenBank/DDBJ whole genome shotgun (WGS) entry which is preliminary data.</text>
</comment>
<evidence type="ECO:0008006" key="3">
    <source>
        <dbReference type="Google" id="ProtNLM"/>
    </source>
</evidence>
<reference evidence="1 2" key="1">
    <citation type="journal article" date="2024" name="G3 (Bethesda)">
        <title>Genome assembly of Hibiscus sabdariffa L. provides insights into metabolisms of medicinal natural products.</title>
        <authorList>
            <person name="Kim T."/>
        </authorList>
    </citation>
    <scope>NUCLEOTIDE SEQUENCE [LARGE SCALE GENOMIC DNA]</scope>
    <source>
        <strain evidence="1">TK-2024</strain>
        <tissue evidence="1">Old leaves</tissue>
    </source>
</reference>
<dbReference type="SUPFAM" id="SSF53474">
    <property type="entry name" value="alpha/beta-Hydrolases"/>
    <property type="match status" value="1"/>
</dbReference>
<evidence type="ECO:0000313" key="2">
    <source>
        <dbReference type="Proteomes" id="UP001396334"/>
    </source>
</evidence>
<dbReference type="Proteomes" id="UP001396334">
    <property type="component" value="Unassembled WGS sequence"/>
</dbReference>
<keyword evidence="2" id="KW-1185">Reference proteome</keyword>
<proteinExistence type="predicted"/>
<name>A0ABR2QB44_9ROSI</name>
<dbReference type="PANTHER" id="PTHR47280:SF1">
    <property type="entry name" value="PHEOPHYTINASE, CHLOROPLASTIC"/>
    <property type="match status" value="1"/>
</dbReference>
<dbReference type="InterPro" id="IPR029058">
    <property type="entry name" value="AB_hydrolase_fold"/>
</dbReference>
<sequence length="422" mass="47677">MEVISYNSPPCCKLNRRLLAKKSSSRQKVKIPLCRKHRILCTRVQFRCGSPELSDKHQLLSNDVYHEKVSRPFRALEGFNNGESKVLSGNYDSYVISGEDKIRGMSETGEAGTKVWIPGLPDESIGECSAQISSCFWEWKPKFNVHYEKSGSENVNSPLVLFLPGMSLPFEDPTSSSKEEGIIEGKDSLWGFGDKSELWAIGLGRTRTYFWLKNTLVTRRDSRPSKLSLKVIGEPVYIVGNSLGGFVALYFAARNPELVKAKIFSWSGTFPLPENVRNLTEFVWQKISDPESIADVLRQVYADHSIEDPWVKPVWGLQVKKQVPEAPYYQISPAGHCPHDEVPEVVNYLVRGWIENLESKGAVALPLLEDMEMGSIQNSTSKDLEFVREGSKKSVMLWFLGSKFSLWNLEKSRFGKLETKSP</sequence>
<dbReference type="EMBL" id="JBBPBN010000042">
    <property type="protein sequence ID" value="KAK8997903.1"/>
    <property type="molecule type" value="Genomic_DNA"/>
</dbReference>
<dbReference type="Gene3D" id="3.40.50.1820">
    <property type="entry name" value="alpha/beta hydrolase"/>
    <property type="match status" value="2"/>
</dbReference>
<dbReference type="PANTHER" id="PTHR47280">
    <property type="entry name" value="PHEOPHYTINASE, CHLOROPLASTIC"/>
    <property type="match status" value="1"/>
</dbReference>
<organism evidence="1 2">
    <name type="scientific">Hibiscus sabdariffa</name>
    <name type="common">roselle</name>
    <dbReference type="NCBI Taxonomy" id="183260"/>
    <lineage>
        <taxon>Eukaryota</taxon>
        <taxon>Viridiplantae</taxon>
        <taxon>Streptophyta</taxon>
        <taxon>Embryophyta</taxon>
        <taxon>Tracheophyta</taxon>
        <taxon>Spermatophyta</taxon>
        <taxon>Magnoliopsida</taxon>
        <taxon>eudicotyledons</taxon>
        <taxon>Gunneridae</taxon>
        <taxon>Pentapetalae</taxon>
        <taxon>rosids</taxon>
        <taxon>malvids</taxon>
        <taxon>Malvales</taxon>
        <taxon>Malvaceae</taxon>
        <taxon>Malvoideae</taxon>
        <taxon>Hibiscus</taxon>
    </lineage>
</organism>
<gene>
    <name evidence="1" type="ORF">V6N11_012439</name>
</gene>